<dbReference type="Proteomes" id="UP000078572">
    <property type="component" value="Chromosome 2"/>
</dbReference>
<dbReference type="AlphaFoldDB" id="A0A192A2Q3"/>
<dbReference type="GO" id="GO:0005886">
    <property type="term" value="C:plasma membrane"/>
    <property type="evidence" value="ECO:0007669"/>
    <property type="project" value="UniProtKB-SubCell"/>
</dbReference>
<dbReference type="CDD" id="cd17503">
    <property type="entry name" value="MFS_LmrB_MDR_like"/>
    <property type="match status" value="1"/>
</dbReference>
<feature type="transmembrane region" description="Helical" evidence="7">
    <location>
        <begin position="265"/>
        <end position="286"/>
    </location>
</feature>
<dbReference type="PROSITE" id="PS50850">
    <property type="entry name" value="MFS"/>
    <property type="match status" value="1"/>
</dbReference>
<dbReference type="Gene3D" id="1.20.1720.10">
    <property type="entry name" value="Multidrug resistance protein D"/>
    <property type="match status" value="1"/>
</dbReference>
<feature type="transmembrane region" description="Helical" evidence="7">
    <location>
        <begin position="229"/>
        <end position="253"/>
    </location>
</feature>
<comment type="subcellular location">
    <subcellularLocation>
        <location evidence="1">Cell membrane</location>
        <topology evidence="1">Multi-pass membrane protein</topology>
    </subcellularLocation>
</comment>
<feature type="transmembrane region" description="Helical" evidence="7">
    <location>
        <begin position="342"/>
        <end position="360"/>
    </location>
</feature>
<feature type="transmembrane region" description="Helical" evidence="7">
    <location>
        <begin position="20"/>
        <end position="45"/>
    </location>
</feature>
<feature type="transmembrane region" description="Helical" evidence="7">
    <location>
        <begin position="204"/>
        <end position="223"/>
    </location>
</feature>
<dbReference type="PANTHER" id="PTHR42718">
    <property type="entry name" value="MAJOR FACILITATOR SUPERFAMILY MULTIDRUG TRANSPORTER MFSC"/>
    <property type="match status" value="1"/>
</dbReference>
<feature type="transmembrane region" description="Helical" evidence="7">
    <location>
        <begin position="442"/>
        <end position="464"/>
    </location>
</feature>
<dbReference type="PRINTS" id="PR01036">
    <property type="entry name" value="TCRTETB"/>
</dbReference>
<feature type="transmembrane region" description="Helical" evidence="7">
    <location>
        <begin position="57"/>
        <end position="77"/>
    </location>
</feature>
<dbReference type="InterPro" id="IPR004638">
    <property type="entry name" value="EmrB-like"/>
</dbReference>
<dbReference type="GO" id="GO:0022857">
    <property type="term" value="F:transmembrane transporter activity"/>
    <property type="evidence" value="ECO:0007669"/>
    <property type="project" value="InterPro"/>
</dbReference>
<dbReference type="Pfam" id="PF07690">
    <property type="entry name" value="MFS_1"/>
    <property type="match status" value="1"/>
</dbReference>
<evidence type="ECO:0000256" key="3">
    <source>
        <dbReference type="ARBA" id="ARBA00022475"/>
    </source>
</evidence>
<accession>A0A192A2Q3</accession>
<dbReference type="EMBL" id="CP016023">
    <property type="protein sequence ID" value="ANJ74669.1"/>
    <property type="molecule type" value="Genomic_DNA"/>
</dbReference>
<organism evidence="9 10">
    <name type="scientific">Ralstonia insidiosa</name>
    <dbReference type="NCBI Taxonomy" id="190721"/>
    <lineage>
        <taxon>Bacteria</taxon>
        <taxon>Pseudomonadati</taxon>
        <taxon>Pseudomonadota</taxon>
        <taxon>Betaproteobacteria</taxon>
        <taxon>Burkholderiales</taxon>
        <taxon>Burkholderiaceae</taxon>
        <taxon>Ralstonia</taxon>
    </lineage>
</organism>
<sequence>MPLPAMSTSVSVDKSLQPLLWLVAVGLFMQTLDSTIVNTALPAMARSLSESPLKMQSVIIAYTLTTAMLMPASGWLADRFGTRRMFFAAIFLFTIGSLLCAESRSLNMLIASRVVQGVGGALLMPVGRLTVLRVVPREQFLPAMSFVTIPGLIGPLIGPTLGGWLVEAVSWHWIFLINIPVGLAGALVTLKVMPDVRADDDSRFDWTGYAMLAFGMAAVSFSLDGLSGLGFQHATVLVLLIFGLAALTAYWLHAGRTVEGKAGPLFPRSLFAIPSFSIGILGNLFARIGTGGMPFLIPLLLQVSLGYSPLQAGLMMVPVAAAGMAAKPLGTWAIKRFGYRRMLFTNTLMVGLTMASFAVMTPDVPVWLRIVQLALFGTFNSMQFTAMNTLTLKDLSGPHASSGNSMLSMVMMLSMSLGVAAAGALLTGFTDFTGGPEGRDTLAAFHKTFVCVGFMTAAAAWIFAQLSHAEPAQVLKRAEVDVE</sequence>
<dbReference type="InterPro" id="IPR020846">
    <property type="entry name" value="MFS_dom"/>
</dbReference>
<evidence type="ECO:0000256" key="2">
    <source>
        <dbReference type="ARBA" id="ARBA00022448"/>
    </source>
</evidence>
<evidence type="ECO:0000259" key="8">
    <source>
        <dbReference type="PROSITE" id="PS50850"/>
    </source>
</evidence>
<evidence type="ECO:0000256" key="5">
    <source>
        <dbReference type="ARBA" id="ARBA00022989"/>
    </source>
</evidence>
<dbReference type="NCBIfam" id="NF007799">
    <property type="entry name" value="PRK10504.1"/>
    <property type="match status" value="1"/>
</dbReference>
<gene>
    <name evidence="9" type="ORF">A9Y76_18970</name>
</gene>
<evidence type="ECO:0000256" key="6">
    <source>
        <dbReference type="ARBA" id="ARBA00023136"/>
    </source>
</evidence>
<feature type="domain" description="Major facilitator superfamily (MFS) profile" evidence="8">
    <location>
        <begin position="19"/>
        <end position="471"/>
    </location>
</feature>
<dbReference type="Gene3D" id="1.20.1250.20">
    <property type="entry name" value="MFS general substrate transporter like domains"/>
    <property type="match status" value="1"/>
</dbReference>
<keyword evidence="5 7" id="KW-1133">Transmembrane helix</keyword>
<protein>
    <submittedName>
        <fullName evidence="9">EmrB/QacA subfamily drug resistance transporter</fullName>
    </submittedName>
</protein>
<dbReference type="InterPro" id="IPR011701">
    <property type="entry name" value="MFS"/>
</dbReference>
<dbReference type="STRING" id="190721.ACS15_4010"/>
<feature type="transmembrane region" description="Helical" evidence="7">
    <location>
        <begin position="83"/>
        <end position="101"/>
    </location>
</feature>
<dbReference type="NCBIfam" id="TIGR00711">
    <property type="entry name" value="efflux_EmrB"/>
    <property type="match status" value="1"/>
</dbReference>
<dbReference type="SUPFAM" id="SSF103473">
    <property type="entry name" value="MFS general substrate transporter"/>
    <property type="match status" value="1"/>
</dbReference>
<reference evidence="10" key="1">
    <citation type="submission" date="2016-06" db="EMBL/GenBank/DDBJ databases">
        <authorList>
            <person name="Xu Y."/>
            <person name="Nagy A."/>
            <person name="Yan X."/>
            <person name="Kim S.W."/>
            <person name="Haley B."/>
            <person name="Liu N.T."/>
            <person name="Nou X."/>
        </authorList>
    </citation>
    <scope>NUCLEOTIDE SEQUENCE [LARGE SCALE GENOMIC DNA]</scope>
    <source>
        <strain evidence="10">ATCC 49129</strain>
    </source>
</reference>
<keyword evidence="3" id="KW-1003">Cell membrane</keyword>
<keyword evidence="2" id="KW-0813">Transport</keyword>
<name>A0A192A2Q3_9RALS</name>
<keyword evidence="4 7" id="KW-0812">Transmembrane</keyword>
<feature type="transmembrane region" description="Helical" evidence="7">
    <location>
        <begin position="170"/>
        <end position="192"/>
    </location>
</feature>
<evidence type="ECO:0000313" key="9">
    <source>
        <dbReference type="EMBL" id="ANJ74669.1"/>
    </source>
</evidence>
<evidence type="ECO:0000313" key="10">
    <source>
        <dbReference type="Proteomes" id="UP000078572"/>
    </source>
</evidence>
<evidence type="ECO:0000256" key="1">
    <source>
        <dbReference type="ARBA" id="ARBA00004651"/>
    </source>
</evidence>
<feature type="transmembrane region" description="Helical" evidence="7">
    <location>
        <begin position="140"/>
        <end position="158"/>
    </location>
</feature>
<dbReference type="PANTHER" id="PTHR42718:SF46">
    <property type="entry name" value="BLR6921 PROTEIN"/>
    <property type="match status" value="1"/>
</dbReference>
<dbReference type="InterPro" id="IPR036259">
    <property type="entry name" value="MFS_trans_sf"/>
</dbReference>
<feature type="transmembrane region" description="Helical" evidence="7">
    <location>
        <begin position="306"/>
        <end position="330"/>
    </location>
</feature>
<keyword evidence="10" id="KW-1185">Reference proteome</keyword>
<feature type="transmembrane region" description="Helical" evidence="7">
    <location>
        <begin position="407"/>
        <end position="430"/>
    </location>
</feature>
<feature type="transmembrane region" description="Helical" evidence="7">
    <location>
        <begin position="366"/>
        <end position="386"/>
    </location>
</feature>
<keyword evidence="6 7" id="KW-0472">Membrane</keyword>
<proteinExistence type="predicted"/>
<evidence type="ECO:0000256" key="7">
    <source>
        <dbReference type="SAM" id="Phobius"/>
    </source>
</evidence>
<evidence type="ECO:0000256" key="4">
    <source>
        <dbReference type="ARBA" id="ARBA00022692"/>
    </source>
</evidence>